<dbReference type="Proteomes" id="UP001152797">
    <property type="component" value="Unassembled WGS sequence"/>
</dbReference>
<feature type="region of interest" description="Disordered" evidence="1">
    <location>
        <begin position="431"/>
        <end position="473"/>
    </location>
</feature>
<dbReference type="EMBL" id="CAMXCT020001116">
    <property type="protein sequence ID" value="CAL1140308.1"/>
    <property type="molecule type" value="Genomic_DNA"/>
</dbReference>
<dbReference type="AlphaFoldDB" id="A0A9P1CA46"/>
<evidence type="ECO:0000256" key="2">
    <source>
        <dbReference type="SAM" id="Phobius"/>
    </source>
</evidence>
<evidence type="ECO:0000313" key="4">
    <source>
        <dbReference type="EMBL" id="CAL1140308.1"/>
    </source>
</evidence>
<reference evidence="4" key="2">
    <citation type="submission" date="2024-04" db="EMBL/GenBank/DDBJ databases">
        <authorList>
            <person name="Chen Y."/>
            <person name="Shah S."/>
            <person name="Dougan E. K."/>
            <person name="Thang M."/>
            <person name="Chan C."/>
        </authorList>
    </citation>
    <scope>NUCLEOTIDE SEQUENCE [LARGE SCALE GENOMIC DNA]</scope>
</reference>
<evidence type="ECO:0000256" key="1">
    <source>
        <dbReference type="SAM" id="MobiDB-lite"/>
    </source>
</evidence>
<keyword evidence="2" id="KW-0812">Transmembrane</keyword>
<sequence length="473" mass="52842">MRQAPEELESCVLLCDSRAEAGAWSKGAEKLRWGKYSPAYRKRLLEGCQALQSYLTEVDEEQQPSSFRAPVPMTLLMAITCQAVLNSEKSDSRSEARRWLALAVMVLTGFYGLLRPGELLNLRASDVVPPNSMSLGPGEDWQKQFRKVVVSAEPLKGARYPEVSWEDLRRAAKSYKQDPRFCQYAKRMMSEKALGSRPAQPQTASRTWRKMGAEWLMWGLAKAKGKALLFIFLALLACMLISRPLFYVVMAKSLTMGIRLVLRRSFGLVIIVIDAILDEVAANLEASLLTQPALALLELELFPGVEPLIPANIEMPTVPLKLTVLVDPDWTRHHVLLSPAHYALFRFRAWVSAFYDISVHGEVIEAVDDCMLLLEAIADICQVRVEHPPLLCHTGVVRDPVEKTTYQLPHLTKRRPHPNTSLYGEVVDVESEQPKTPVQEERGSFFEPRSAASSAAAAAPAPMSIFDDDVNEA</sequence>
<name>A0A9P1CA46_9DINO</name>
<reference evidence="3" key="1">
    <citation type="submission" date="2022-10" db="EMBL/GenBank/DDBJ databases">
        <authorList>
            <person name="Chen Y."/>
            <person name="Dougan E. K."/>
            <person name="Chan C."/>
            <person name="Rhodes N."/>
            <person name="Thang M."/>
        </authorList>
    </citation>
    <scope>NUCLEOTIDE SEQUENCE</scope>
</reference>
<organism evidence="3">
    <name type="scientific">Cladocopium goreaui</name>
    <dbReference type="NCBI Taxonomy" id="2562237"/>
    <lineage>
        <taxon>Eukaryota</taxon>
        <taxon>Sar</taxon>
        <taxon>Alveolata</taxon>
        <taxon>Dinophyceae</taxon>
        <taxon>Suessiales</taxon>
        <taxon>Symbiodiniaceae</taxon>
        <taxon>Cladocopium</taxon>
    </lineage>
</organism>
<keyword evidence="5" id="KW-0695">RNA-directed DNA polymerase</keyword>
<keyword evidence="6" id="KW-1185">Reference proteome</keyword>
<accession>A0A9P1CA46</accession>
<feature type="compositionally biased region" description="Low complexity" evidence="1">
    <location>
        <begin position="450"/>
        <end position="462"/>
    </location>
</feature>
<keyword evidence="5" id="KW-0808">Transferase</keyword>
<proteinExistence type="predicted"/>
<evidence type="ECO:0000313" key="5">
    <source>
        <dbReference type="EMBL" id="CAL4774245.1"/>
    </source>
</evidence>
<evidence type="ECO:0000313" key="6">
    <source>
        <dbReference type="Proteomes" id="UP001152797"/>
    </source>
</evidence>
<evidence type="ECO:0000313" key="3">
    <source>
        <dbReference type="EMBL" id="CAI3986933.1"/>
    </source>
</evidence>
<gene>
    <name evidence="3" type="ORF">C1SCF055_LOCUS14246</name>
</gene>
<comment type="caution">
    <text evidence="3">The sequence shown here is derived from an EMBL/GenBank/DDBJ whole genome shotgun (WGS) entry which is preliminary data.</text>
</comment>
<dbReference type="GO" id="GO:0003964">
    <property type="term" value="F:RNA-directed DNA polymerase activity"/>
    <property type="evidence" value="ECO:0007669"/>
    <property type="project" value="UniProtKB-KW"/>
</dbReference>
<keyword evidence="5" id="KW-0548">Nucleotidyltransferase</keyword>
<keyword evidence="2" id="KW-1133">Transmembrane helix</keyword>
<protein>
    <submittedName>
        <fullName evidence="5">LINE-1 reverse transcriptase-like</fullName>
    </submittedName>
</protein>
<keyword evidence="2" id="KW-0472">Membrane</keyword>
<dbReference type="EMBL" id="CAMXCT010001116">
    <property type="protein sequence ID" value="CAI3986933.1"/>
    <property type="molecule type" value="Genomic_DNA"/>
</dbReference>
<feature type="transmembrane region" description="Helical" evidence="2">
    <location>
        <begin position="227"/>
        <end position="249"/>
    </location>
</feature>
<dbReference type="EMBL" id="CAMXCT030001116">
    <property type="protein sequence ID" value="CAL4774245.1"/>
    <property type="molecule type" value="Genomic_DNA"/>
</dbReference>